<dbReference type="Gene3D" id="1.10.150.240">
    <property type="entry name" value="Putative phosphatase, domain 2"/>
    <property type="match status" value="1"/>
</dbReference>
<protein>
    <recommendedName>
        <fullName evidence="4">GS1 protein</fullName>
    </recommendedName>
</protein>
<dbReference type="Pfam" id="PF00702">
    <property type="entry name" value="Hydrolase"/>
    <property type="match status" value="1"/>
</dbReference>
<feature type="region of interest" description="Disordered" evidence="1">
    <location>
        <begin position="267"/>
        <end position="320"/>
    </location>
</feature>
<dbReference type="InterPro" id="IPR006439">
    <property type="entry name" value="HAD-SF_hydro_IA"/>
</dbReference>
<organism evidence="2 3">
    <name type="scientific">Sordaria macrospora</name>
    <dbReference type="NCBI Taxonomy" id="5147"/>
    <lineage>
        <taxon>Eukaryota</taxon>
        <taxon>Fungi</taxon>
        <taxon>Dikarya</taxon>
        <taxon>Ascomycota</taxon>
        <taxon>Pezizomycotina</taxon>
        <taxon>Sordariomycetes</taxon>
        <taxon>Sordariomycetidae</taxon>
        <taxon>Sordariales</taxon>
        <taxon>Sordariaceae</taxon>
        <taxon>Sordaria</taxon>
    </lineage>
</organism>
<dbReference type="PANTHER" id="PTHR18901:SF38">
    <property type="entry name" value="PSEUDOURIDINE-5'-PHOSPHATASE"/>
    <property type="match status" value="1"/>
</dbReference>
<dbReference type="AlphaFoldDB" id="A0A8S8ZME0"/>
<dbReference type="EMBL" id="NMPR01000135">
    <property type="protein sequence ID" value="KAA8629462.1"/>
    <property type="molecule type" value="Genomic_DNA"/>
</dbReference>
<dbReference type="SUPFAM" id="SSF56784">
    <property type="entry name" value="HAD-like"/>
    <property type="match status" value="1"/>
</dbReference>
<proteinExistence type="predicted"/>
<dbReference type="FunFam" id="3.40.50.1000:FF:000131">
    <property type="entry name" value="HAD superfamily hydrolase, putative"/>
    <property type="match status" value="1"/>
</dbReference>
<dbReference type="InterPro" id="IPR036412">
    <property type="entry name" value="HAD-like_sf"/>
</dbReference>
<dbReference type="PANTHER" id="PTHR18901">
    <property type="entry name" value="2-DEOXYGLUCOSE-6-PHOSPHATE PHOSPHATASE 2"/>
    <property type="match status" value="1"/>
</dbReference>
<evidence type="ECO:0008006" key="4">
    <source>
        <dbReference type="Google" id="ProtNLM"/>
    </source>
</evidence>
<dbReference type="InterPro" id="IPR023214">
    <property type="entry name" value="HAD_sf"/>
</dbReference>
<reference evidence="2 3" key="1">
    <citation type="submission" date="2017-07" db="EMBL/GenBank/DDBJ databases">
        <title>Genome sequence of the Sordaria macrospora wild type strain R19027.</title>
        <authorList>
            <person name="Nowrousian M."/>
            <person name="Teichert I."/>
            <person name="Kueck U."/>
        </authorList>
    </citation>
    <scope>NUCLEOTIDE SEQUENCE [LARGE SCALE GENOMIC DNA]</scope>
    <source>
        <strain evidence="2 3">R19027</strain>
        <tissue evidence="2">Mycelium</tissue>
    </source>
</reference>
<gene>
    <name evidence="2" type="ORF">SMACR_03751</name>
</gene>
<feature type="compositionally biased region" description="Basic and acidic residues" evidence="1">
    <location>
        <begin position="296"/>
        <end position="318"/>
    </location>
</feature>
<dbReference type="OMA" id="ELQCRGK"/>
<sequence>MAPRTDFPPVRACLFDMDGLLLDTEDIYTLCVNELLLKHKKEKFPLPWSIKAQLQGRPGPAALDIFHDWADLPISREQYKEEYYALQAQKFPHTTALPGVKEFLQKLGSTRYWDLKEDATTNGADQKPAAKPHRVHIALATSSHEANFRMKTNHIQELFTVFETHRRVLGDDPRIPEGRGKPLPDIYLIALQTINDSLPKGEEPITPEECLVFEDSIPGVEAGRRAGMRVIWCPHPMLKQEVDKTGDEKLVLAGLLNQAEIEKEKAAEVDKEKAEAGFTNGAKKTDTNVLADTETVPEKPIDANTEKPSDADAEKPGEIDDGWAEYLPSLVSFPYEKYGIQIPNAEVEEDPVMKESAKIDEGEVLQAVQTKVADA</sequence>
<accession>A0A8S8ZME0</accession>
<name>A0A8S8ZME0_SORMA</name>
<dbReference type="Proteomes" id="UP000433876">
    <property type="component" value="Unassembled WGS sequence"/>
</dbReference>
<dbReference type="NCBIfam" id="TIGR01509">
    <property type="entry name" value="HAD-SF-IA-v3"/>
    <property type="match status" value="1"/>
</dbReference>
<dbReference type="GO" id="GO:0016791">
    <property type="term" value="F:phosphatase activity"/>
    <property type="evidence" value="ECO:0007669"/>
    <property type="project" value="TreeGrafter"/>
</dbReference>
<dbReference type="FunFam" id="1.10.150.240:FF:000001">
    <property type="entry name" value="Haloacid dehalogenase-like hydrolase domain"/>
    <property type="match status" value="1"/>
</dbReference>
<evidence type="ECO:0000313" key="3">
    <source>
        <dbReference type="Proteomes" id="UP000433876"/>
    </source>
</evidence>
<dbReference type="InterPro" id="IPR023198">
    <property type="entry name" value="PGP-like_dom2"/>
</dbReference>
<dbReference type="Gene3D" id="3.40.50.1000">
    <property type="entry name" value="HAD superfamily/HAD-like"/>
    <property type="match status" value="1"/>
</dbReference>
<evidence type="ECO:0000256" key="1">
    <source>
        <dbReference type="SAM" id="MobiDB-lite"/>
    </source>
</evidence>
<comment type="caution">
    <text evidence="2">The sequence shown here is derived from an EMBL/GenBank/DDBJ whole genome shotgun (WGS) entry which is preliminary data.</text>
</comment>
<evidence type="ECO:0000313" key="2">
    <source>
        <dbReference type="EMBL" id="KAA8629462.1"/>
    </source>
</evidence>
<dbReference type="VEuPathDB" id="FungiDB:SMAC_03751"/>